<dbReference type="Proteomes" id="UP000265000">
    <property type="component" value="Unplaced"/>
</dbReference>
<evidence type="ECO:0000313" key="2">
    <source>
        <dbReference type="Ensembl" id="ENSFHEP00000007724.1"/>
    </source>
</evidence>
<dbReference type="InterPro" id="IPR012337">
    <property type="entry name" value="RNaseH-like_sf"/>
</dbReference>
<protein>
    <recommendedName>
        <fullName evidence="4">DUF4371 domain-containing protein</fullName>
    </recommendedName>
</protein>
<evidence type="ECO:0008006" key="4">
    <source>
        <dbReference type="Google" id="ProtNLM"/>
    </source>
</evidence>
<feature type="region of interest" description="Disordered" evidence="1">
    <location>
        <begin position="1"/>
        <end position="22"/>
    </location>
</feature>
<dbReference type="GeneTree" id="ENSGT00940000162903"/>
<evidence type="ECO:0000313" key="3">
    <source>
        <dbReference type="Proteomes" id="UP000265000"/>
    </source>
</evidence>
<dbReference type="AlphaFoldDB" id="A0A3Q2P631"/>
<dbReference type="Ensembl" id="ENSFHET00000003350.1">
    <property type="protein sequence ID" value="ENSFHEP00000007724.1"/>
    <property type="gene ID" value="ENSFHEG00000008877.1"/>
</dbReference>
<dbReference type="PANTHER" id="PTHR46880">
    <property type="entry name" value="RAS-ASSOCIATING DOMAIN-CONTAINING PROTEIN"/>
    <property type="match status" value="1"/>
</dbReference>
<keyword evidence="3" id="KW-1185">Reference proteome</keyword>
<sequence>MGLLLTKTEDPIPPSDSPEEQLEVEAECSEGTAGAEVTLAATAASTGDLPAGWTTKQVGEWKDRNPWLDIKAGKLGCLVCKKAKTLLLSEKGPGLHLAEEWISSDVISSEAKRLRKKIYKHRDSQAHTRSVEIERLSYKKLNPLMTMQEFNGAEVGNIHKSDHACAEIISHIAKEMRCNFVCNVKEIDSRVSITIDESTVHGSPYVIIYIRCDVSGKGDVDNVFLDLVELTDGVDAESIYYSMMASLHNAGMSDDFLKTHLISIATDGAAVLTGKASGLVFRLKEKFPNVQSVHCVAHRLELAVKEVAGTNQFEFFISKLYSLYNQSTRNARLLREAAAELDMEILKIGQIFTIRWVASSFKTGKAVWKDFPALALHFKTRQKYKGLLKHLANSGFVEDLAVMKDILRELQSLSLKLQKREMLLVDSSLAIQQTINLIEGRAKINRSQFYESVIASLTKRLPESNLVLMLKAPDKRFWPGEQEDLILHGEPEVHSLAKALVEPTREAVEQFQDWKLQCTALGKTLEARNRLRKDIPFVRSWIKAGHRLSSSWKPGRQPQEVEPRHLWSILT</sequence>
<organism evidence="2 3">
    <name type="scientific">Fundulus heteroclitus</name>
    <name type="common">Killifish</name>
    <name type="synonym">Mummichog</name>
    <dbReference type="NCBI Taxonomy" id="8078"/>
    <lineage>
        <taxon>Eukaryota</taxon>
        <taxon>Metazoa</taxon>
        <taxon>Chordata</taxon>
        <taxon>Craniata</taxon>
        <taxon>Vertebrata</taxon>
        <taxon>Euteleostomi</taxon>
        <taxon>Actinopterygii</taxon>
        <taxon>Neopterygii</taxon>
        <taxon>Teleostei</taxon>
        <taxon>Neoteleostei</taxon>
        <taxon>Acanthomorphata</taxon>
        <taxon>Ovalentaria</taxon>
        <taxon>Atherinomorphae</taxon>
        <taxon>Cyprinodontiformes</taxon>
        <taxon>Fundulidae</taxon>
        <taxon>Fundulus</taxon>
    </lineage>
</organism>
<evidence type="ECO:0000256" key="1">
    <source>
        <dbReference type="SAM" id="MobiDB-lite"/>
    </source>
</evidence>
<reference evidence="2" key="2">
    <citation type="submission" date="2025-09" db="UniProtKB">
        <authorList>
            <consortium name="Ensembl"/>
        </authorList>
    </citation>
    <scope>IDENTIFICATION</scope>
</reference>
<name>A0A3Q2P631_FUNHE</name>
<accession>A0A3Q2P631</accession>
<dbReference type="PANTHER" id="PTHR46880:SF8">
    <property type="entry name" value="E3 SUMO-PROTEIN LIGASE KIAA1586"/>
    <property type="match status" value="1"/>
</dbReference>
<reference evidence="2" key="1">
    <citation type="submission" date="2025-08" db="UniProtKB">
        <authorList>
            <consortium name="Ensembl"/>
        </authorList>
    </citation>
    <scope>IDENTIFICATION</scope>
</reference>
<proteinExistence type="predicted"/>
<dbReference type="SUPFAM" id="SSF53098">
    <property type="entry name" value="Ribonuclease H-like"/>
    <property type="match status" value="1"/>
</dbReference>